<dbReference type="OrthoDB" id="244954at2759"/>
<dbReference type="EMBL" id="LR877145">
    <property type="protein sequence ID" value="CAD2212759.1"/>
    <property type="molecule type" value="Genomic_DNA"/>
</dbReference>
<organism evidence="1 2">
    <name type="scientific">Angomonas deanei</name>
    <dbReference type="NCBI Taxonomy" id="59799"/>
    <lineage>
        <taxon>Eukaryota</taxon>
        <taxon>Discoba</taxon>
        <taxon>Euglenozoa</taxon>
        <taxon>Kinetoplastea</taxon>
        <taxon>Metakinetoplastina</taxon>
        <taxon>Trypanosomatida</taxon>
        <taxon>Trypanosomatidae</taxon>
        <taxon>Strigomonadinae</taxon>
        <taxon>Angomonas</taxon>
    </lineage>
</organism>
<accession>A0A7G2BYX7</accession>
<name>A0A7G2BYX7_9TRYP</name>
<dbReference type="Gene3D" id="1.25.10.10">
    <property type="entry name" value="Leucine-rich Repeat Variant"/>
    <property type="match status" value="1"/>
</dbReference>
<gene>
    <name evidence="1" type="ORF">ADEAN_000017100</name>
</gene>
<dbReference type="VEuPathDB" id="TriTrypDB:ADEAN_000017100"/>
<keyword evidence="2" id="KW-1185">Reference proteome</keyword>
<evidence type="ECO:0000313" key="2">
    <source>
        <dbReference type="Proteomes" id="UP000515908"/>
    </source>
</evidence>
<dbReference type="AlphaFoldDB" id="A0A7G2BYX7"/>
<proteinExistence type="predicted"/>
<reference evidence="1 2" key="1">
    <citation type="submission" date="2020-08" db="EMBL/GenBank/DDBJ databases">
        <authorList>
            <person name="Newling K."/>
            <person name="Davey J."/>
            <person name="Forrester S."/>
        </authorList>
    </citation>
    <scope>NUCLEOTIDE SEQUENCE [LARGE SCALE GENOMIC DNA]</scope>
    <source>
        <strain evidence="2">Crithidia deanei Carvalho (ATCC PRA-265)</strain>
    </source>
</reference>
<dbReference type="Proteomes" id="UP000515908">
    <property type="component" value="Chromosome 01"/>
</dbReference>
<sequence length="854" mass="96522">MVHAFLLPDFNRVPANKTGVLKRCVLKCAPYLLSVLTGALFRYFTVAGDPSIEEYPPGIEANVEQILSSYGLLASHCDGDVLARLYIADTFETLVKWQPARAGTVNAAATVLRSGDFTFVDPTNTLLRILVAMVGCTESCVARREIPLLSEIIDLLEELPLKTFSESCAVLLGQALVHILRIPSILFADRVTGVLIQLDPEVLRHINVGELLLRIRLLLPKNQFHPTLGTIQEGVDLTEEQCGSEGFYTMTFGGFRNHATQLLEQIAVKFPSDVNEYILTALSQLPDPAGTPQDPRTQAGHVTQKSDTYLQWETTCYMVDHLSESFKYSPHVIDQCFQALLSSVPKDAVLLPLFYNMLLPFWKCPYTQYYPLIWPTSLNIIFAAMSEERPRGPIDPDEAAARRRAFTLFVSISTNYNENVVTFLPEVVKQCEALIIRLEGFEANFIYEAMSKLLHSAPEGTRDSYLRSVLQPLANILTKLVNKTTRKDFCHMLIGTSKDSREDRNTLKGSLETMVSILRGGQPTRFTVELIEEMSPILMRLITWFHDLTPADFPPEYADVLTVHEQTREGANQLARRNEPKYVNSARLSLVNIRQAVFQLLGGFCGVLQADTCLDLLRTLCDRCVNIPVPSFRTLKKEFFDKVSVEHPQVLRGVLQIYNDYFRHEADRRAAAEREVPNQQKNVVVTDNDIFLSKQWLYLCRDVVSFMRTQVLENKPRWQADPQLLAAAAQTTIALFETHIDEKGCSFALMEFFQIEMPLGGDRPDLVSTIQNIRGILFAGLVRHVVTRNLLPSDRENLAFRISEPYLSFFPDLGEVLLGTQLVSYEKIEELHAQISLCGGHRKGQQRQRIKEFL</sequence>
<dbReference type="SUPFAM" id="SSF48371">
    <property type="entry name" value="ARM repeat"/>
    <property type="match status" value="1"/>
</dbReference>
<protein>
    <submittedName>
        <fullName evidence="1">Uncharacterized protein</fullName>
    </submittedName>
</protein>
<dbReference type="InterPro" id="IPR011989">
    <property type="entry name" value="ARM-like"/>
</dbReference>
<evidence type="ECO:0000313" key="1">
    <source>
        <dbReference type="EMBL" id="CAD2212759.1"/>
    </source>
</evidence>
<dbReference type="InterPro" id="IPR016024">
    <property type="entry name" value="ARM-type_fold"/>
</dbReference>